<feature type="transmembrane region" description="Helical" evidence="2">
    <location>
        <begin position="183"/>
        <end position="202"/>
    </location>
</feature>
<feature type="domain" description="EamA" evidence="3">
    <location>
        <begin position="226"/>
        <end position="349"/>
    </location>
</feature>
<evidence type="ECO:0000259" key="3">
    <source>
        <dbReference type="Pfam" id="PF00892"/>
    </source>
</evidence>
<feature type="region of interest" description="Disordered" evidence="1">
    <location>
        <begin position="1"/>
        <end position="55"/>
    </location>
</feature>
<feature type="transmembrane region" description="Helical" evidence="2">
    <location>
        <begin position="282"/>
        <end position="301"/>
    </location>
</feature>
<sequence>MAKGTSLDVAAASLDPTDTPREPAPASIAADPAQAPAAPPAHDPPAHDPAQPSVATSARERQGAVFMILGGALLGTVGVFVEEAGQHPFTAVWFRCVFGAAALFAWGLARGRARELWLDRRGLGAALLAGALMTANWALFFAALEHTSIAVATVVFHVQPLWLMAAGVLWLGEPFSRLRAGAALLALIGLTLATGLLDGAFASGANGIAGAAETNGTGASPAYVGGLAMCLAASLAYTGVSLIAKTVRRVSSFALAWWQCVVGAVLLGWWPLAHGLPRWGTAWAWLTGLGVLHTGLAYVLLYVGMSRLPAGRIAILQFVYPACAVAVDWLVYGRALSAAQLSGVVLIGVAQWGARAPRATR</sequence>
<proteinExistence type="predicted"/>
<organism evidence="4 5">
    <name type="scientific">Pendulispora albinea</name>
    <dbReference type="NCBI Taxonomy" id="2741071"/>
    <lineage>
        <taxon>Bacteria</taxon>
        <taxon>Pseudomonadati</taxon>
        <taxon>Myxococcota</taxon>
        <taxon>Myxococcia</taxon>
        <taxon>Myxococcales</taxon>
        <taxon>Sorangiineae</taxon>
        <taxon>Pendulisporaceae</taxon>
        <taxon>Pendulispora</taxon>
    </lineage>
</organism>
<evidence type="ECO:0000313" key="4">
    <source>
        <dbReference type="EMBL" id="WXB13722.1"/>
    </source>
</evidence>
<feature type="domain" description="EamA" evidence="3">
    <location>
        <begin position="63"/>
        <end position="193"/>
    </location>
</feature>
<dbReference type="InterPro" id="IPR037185">
    <property type="entry name" value="EmrE-like"/>
</dbReference>
<feature type="transmembrane region" description="Helical" evidence="2">
    <location>
        <begin position="123"/>
        <end position="143"/>
    </location>
</feature>
<evidence type="ECO:0000256" key="1">
    <source>
        <dbReference type="SAM" id="MobiDB-lite"/>
    </source>
</evidence>
<dbReference type="PANTHER" id="PTHR22911:SF102">
    <property type="entry name" value="MEMBRANE PROTEIN"/>
    <property type="match status" value="1"/>
</dbReference>
<feature type="transmembrane region" description="Helical" evidence="2">
    <location>
        <begin position="222"/>
        <end position="243"/>
    </location>
</feature>
<feature type="transmembrane region" description="Helical" evidence="2">
    <location>
        <begin position="92"/>
        <end position="111"/>
    </location>
</feature>
<protein>
    <submittedName>
        <fullName evidence="4">DMT family transporter</fullName>
    </submittedName>
</protein>
<name>A0ABZ2LXH2_9BACT</name>
<feature type="transmembrane region" description="Helical" evidence="2">
    <location>
        <begin position="250"/>
        <end position="270"/>
    </location>
</feature>
<evidence type="ECO:0000313" key="5">
    <source>
        <dbReference type="Proteomes" id="UP001370348"/>
    </source>
</evidence>
<accession>A0ABZ2LXH2</accession>
<gene>
    <name evidence="4" type="ORF">LZC94_38545</name>
</gene>
<keyword evidence="2" id="KW-0812">Transmembrane</keyword>
<keyword evidence="2" id="KW-0472">Membrane</keyword>
<feature type="transmembrane region" description="Helical" evidence="2">
    <location>
        <begin position="149"/>
        <end position="171"/>
    </location>
</feature>
<keyword evidence="5" id="KW-1185">Reference proteome</keyword>
<dbReference type="EMBL" id="CP089984">
    <property type="protein sequence ID" value="WXB13722.1"/>
    <property type="molecule type" value="Genomic_DNA"/>
</dbReference>
<dbReference type="Pfam" id="PF00892">
    <property type="entry name" value="EamA"/>
    <property type="match status" value="2"/>
</dbReference>
<dbReference type="Proteomes" id="UP001370348">
    <property type="component" value="Chromosome"/>
</dbReference>
<keyword evidence="2" id="KW-1133">Transmembrane helix</keyword>
<feature type="transmembrane region" description="Helical" evidence="2">
    <location>
        <begin position="63"/>
        <end position="80"/>
    </location>
</feature>
<dbReference type="RefSeq" id="WP_394823337.1">
    <property type="nucleotide sequence ID" value="NZ_CP089984.1"/>
</dbReference>
<dbReference type="InterPro" id="IPR000620">
    <property type="entry name" value="EamA_dom"/>
</dbReference>
<dbReference type="SUPFAM" id="SSF103481">
    <property type="entry name" value="Multidrug resistance efflux transporter EmrE"/>
    <property type="match status" value="2"/>
</dbReference>
<reference evidence="4 5" key="1">
    <citation type="submission" date="2021-12" db="EMBL/GenBank/DDBJ databases">
        <title>Discovery of the Pendulisporaceae a myxobacterial family with distinct sporulation behavior and unique specialized metabolism.</title>
        <authorList>
            <person name="Garcia R."/>
            <person name="Popoff A."/>
            <person name="Bader C.D."/>
            <person name="Loehr J."/>
            <person name="Walesch S."/>
            <person name="Walt C."/>
            <person name="Boldt J."/>
            <person name="Bunk B."/>
            <person name="Haeckl F.J.F.P.J."/>
            <person name="Gunesch A.P."/>
            <person name="Birkelbach J."/>
            <person name="Nuebel U."/>
            <person name="Pietschmann T."/>
            <person name="Bach T."/>
            <person name="Mueller R."/>
        </authorList>
    </citation>
    <scope>NUCLEOTIDE SEQUENCE [LARGE SCALE GENOMIC DNA]</scope>
    <source>
        <strain evidence="4 5">MSr11954</strain>
    </source>
</reference>
<evidence type="ECO:0000256" key="2">
    <source>
        <dbReference type="SAM" id="Phobius"/>
    </source>
</evidence>
<feature type="compositionally biased region" description="Low complexity" evidence="1">
    <location>
        <begin position="24"/>
        <end position="36"/>
    </location>
</feature>
<dbReference type="PANTHER" id="PTHR22911">
    <property type="entry name" value="ACYL-MALONYL CONDENSING ENZYME-RELATED"/>
    <property type="match status" value="1"/>
</dbReference>